<evidence type="ECO:0000313" key="2">
    <source>
        <dbReference type="EMBL" id="MPL86431.1"/>
    </source>
</evidence>
<keyword evidence="1" id="KW-1133">Transmembrane helix</keyword>
<reference evidence="2" key="1">
    <citation type="submission" date="2019-08" db="EMBL/GenBank/DDBJ databases">
        <authorList>
            <person name="Kucharzyk K."/>
            <person name="Murdoch R.W."/>
            <person name="Higgins S."/>
            <person name="Loffler F."/>
        </authorList>
    </citation>
    <scope>NUCLEOTIDE SEQUENCE</scope>
</reference>
<keyword evidence="1" id="KW-0472">Membrane</keyword>
<accession>A0A644V5F3</accession>
<evidence type="ECO:0000256" key="1">
    <source>
        <dbReference type="SAM" id="Phobius"/>
    </source>
</evidence>
<dbReference type="AlphaFoldDB" id="A0A644V5F3"/>
<keyword evidence="1" id="KW-0812">Transmembrane</keyword>
<proteinExistence type="predicted"/>
<feature type="transmembrane region" description="Helical" evidence="1">
    <location>
        <begin position="32"/>
        <end position="53"/>
    </location>
</feature>
<comment type="caution">
    <text evidence="2">The sequence shown here is derived from an EMBL/GenBank/DDBJ whole genome shotgun (WGS) entry which is preliminary data.</text>
</comment>
<organism evidence="2">
    <name type="scientific">bioreactor metagenome</name>
    <dbReference type="NCBI Taxonomy" id="1076179"/>
    <lineage>
        <taxon>unclassified sequences</taxon>
        <taxon>metagenomes</taxon>
        <taxon>ecological metagenomes</taxon>
    </lineage>
</organism>
<gene>
    <name evidence="2" type="ORF">SDC9_32411</name>
</gene>
<protein>
    <submittedName>
        <fullName evidence="2">Uncharacterized protein</fullName>
    </submittedName>
</protein>
<sequence length="191" mass="20544">MLTFLTNTSNAGVRQRDKVFSVRAANALPMKYIPVLLVLLMMIVLSAGCIGLGTQTTDIVMGNETVGHIYLTPVTENLLSNGSVTEKFDMKVELFGFTFTKEGITQNEAEDLMATLSSVNSTNTSSLLDLGFVPSLDEISPDDPDDFLNQIFTMPVTNQGTQAALESVDFDGAGDRLQASAERIAELLGLA</sequence>
<name>A0A644V5F3_9ZZZZ</name>
<dbReference type="EMBL" id="VSSQ01000222">
    <property type="protein sequence ID" value="MPL86431.1"/>
    <property type="molecule type" value="Genomic_DNA"/>
</dbReference>